<protein>
    <recommendedName>
        <fullName evidence="1">Glycosyltransferase 2-like domain-containing protein</fullName>
    </recommendedName>
</protein>
<feature type="domain" description="Glycosyltransferase 2-like" evidence="1">
    <location>
        <begin position="6"/>
        <end position="110"/>
    </location>
</feature>
<comment type="caution">
    <text evidence="2">The sequence shown here is derived from an EMBL/GenBank/DDBJ whole genome shotgun (WGS) entry which is preliminary data.</text>
</comment>
<sequence>MKKDITVFTPTFNRAELLPSLYDSLIRQNHKNFQWIIYDDGSTDNTEEIINEFKKQSLIDIDYIKSENRGKHVAINNGIEAAKGELFFVVDSDDILTEDAIEIVVDTWRSIPTNEKSKFAGVGALKAGLNNETITKGFNDRWIDATHIDFAFNMGHNQDKAEIYVTELFKKYKYPVFDGEKFMTEAVVGLKIADEGYKMRWVNKAIYLCEYREDGLTQNSFNIRLKNLKGTCYAYNLLSSYGLPPKTVIRYKANYFRFGFHKGLKTIDLKRELLDKKYWLVSSTLGLLLYKKDLNK</sequence>
<dbReference type="EMBL" id="BLZR01000001">
    <property type="protein sequence ID" value="GFP73973.1"/>
    <property type="molecule type" value="Genomic_DNA"/>
</dbReference>
<accession>A0A6V8SGH3</accession>
<evidence type="ECO:0000313" key="2">
    <source>
        <dbReference type="EMBL" id="GFP73973.1"/>
    </source>
</evidence>
<keyword evidence="3" id="KW-1185">Reference proteome</keyword>
<dbReference type="GO" id="GO:0016758">
    <property type="term" value="F:hexosyltransferase activity"/>
    <property type="evidence" value="ECO:0007669"/>
    <property type="project" value="UniProtKB-ARBA"/>
</dbReference>
<dbReference type="PANTHER" id="PTHR22916">
    <property type="entry name" value="GLYCOSYLTRANSFERASE"/>
    <property type="match status" value="1"/>
</dbReference>
<dbReference type="Pfam" id="PF00535">
    <property type="entry name" value="Glycos_transf_2"/>
    <property type="match status" value="1"/>
</dbReference>
<evidence type="ECO:0000259" key="1">
    <source>
        <dbReference type="Pfam" id="PF00535"/>
    </source>
</evidence>
<dbReference type="Proteomes" id="UP000580568">
    <property type="component" value="Unassembled WGS sequence"/>
</dbReference>
<dbReference type="RefSeq" id="WP_183275567.1">
    <property type="nucleotide sequence ID" value="NZ_BLZR01000001.1"/>
</dbReference>
<evidence type="ECO:0000313" key="3">
    <source>
        <dbReference type="Proteomes" id="UP000580568"/>
    </source>
</evidence>
<proteinExistence type="predicted"/>
<name>A0A6V8SGH3_9CLOT</name>
<dbReference type="AlphaFoldDB" id="A0A6V8SGH3"/>
<reference evidence="2 3" key="1">
    <citation type="submission" date="2020-07" db="EMBL/GenBank/DDBJ databases">
        <title>A new beta-1,3-glucan-decomposing anaerobic bacterium isolated from anoxic soil subjected to biological soil disinfestation.</title>
        <authorList>
            <person name="Ueki A."/>
            <person name="Tonouchi A."/>
        </authorList>
    </citation>
    <scope>NUCLEOTIDE SEQUENCE [LARGE SCALE GENOMIC DNA]</scope>
    <source>
        <strain evidence="2 3">TW1</strain>
    </source>
</reference>
<dbReference type="PANTHER" id="PTHR22916:SF3">
    <property type="entry name" value="UDP-GLCNAC:BETAGAL BETA-1,3-N-ACETYLGLUCOSAMINYLTRANSFERASE-LIKE PROTEIN 1"/>
    <property type="match status" value="1"/>
</dbReference>
<gene>
    <name evidence="2" type="ORF">bsdtw1_00009</name>
</gene>
<organism evidence="2 3">
    <name type="scientific">Clostridium fungisolvens</name>
    <dbReference type="NCBI Taxonomy" id="1604897"/>
    <lineage>
        <taxon>Bacteria</taxon>
        <taxon>Bacillati</taxon>
        <taxon>Bacillota</taxon>
        <taxon>Clostridia</taxon>
        <taxon>Eubacteriales</taxon>
        <taxon>Clostridiaceae</taxon>
        <taxon>Clostridium</taxon>
    </lineage>
</organism>
<dbReference type="Gene3D" id="3.90.550.10">
    <property type="entry name" value="Spore Coat Polysaccharide Biosynthesis Protein SpsA, Chain A"/>
    <property type="match status" value="1"/>
</dbReference>
<dbReference type="InterPro" id="IPR029044">
    <property type="entry name" value="Nucleotide-diphossugar_trans"/>
</dbReference>
<dbReference type="InterPro" id="IPR001173">
    <property type="entry name" value="Glyco_trans_2-like"/>
</dbReference>
<dbReference type="CDD" id="cd00761">
    <property type="entry name" value="Glyco_tranf_GTA_type"/>
    <property type="match status" value="1"/>
</dbReference>
<dbReference type="SUPFAM" id="SSF53448">
    <property type="entry name" value="Nucleotide-diphospho-sugar transferases"/>
    <property type="match status" value="1"/>
</dbReference>